<name>A0A133NU51_GARVA</name>
<keyword evidence="1" id="KW-0472">Membrane</keyword>
<organism evidence="2 3">
    <name type="scientific">Gardnerella vaginalis</name>
    <dbReference type="NCBI Taxonomy" id="2702"/>
    <lineage>
        <taxon>Bacteria</taxon>
        <taxon>Bacillati</taxon>
        <taxon>Actinomycetota</taxon>
        <taxon>Actinomycetes</taxon>
        <taxon>Bifidobacteriales</taxon>
        <taxon>Bifidobacteriaceae</taxon>
        <taxon>Gardnerella</taxon>
    </lineage>
</organism>
<feature type="transmembrane region" description="Helical" evidence="1">
    <location>
        <begin position="12"/>
        <end position="30"/>
    </location>
</feature>
<keyword evidence="1" id="KW-1133">Transmembrane helix</keyword>
<protein>
    <submittedName>
        <fullName evidence="2">Uncharacterized protein</fullName>
    </submittedName>
</protein>
<evidence type="ECO:0000256" key="1">
    <source>
        <dbReference type="SAM" id="Phobius"/>
    </source>
</evidence>
<comment type="caution">
    <text evidence="2">The sequence shown here is derived from an EMBL/GenBank/DDBJ whole genome shotgun (WGS) entry which is preliminary data.</text>
</comment>
<feature type="non-terminal residue" evidence="2">
    <location>
        <position position="1"/>
    </location>
</feature>
<gene>
    <name evidence="2" type="ORF">HMPREF3208_00957</name>
</gene>
<dbReference type="Proteomes" id="UP000070687">
    <property type="component" value="Unassembled WGS sequence"/>
</dbReference>
<accession>A0A133NU51</accession>
<keyword evidence="1" id="KW-0812">Transmembrane</keyword>
<reference evidence="2 3" key="1">
    <citation type="submission" date="2016-01" db="EMBL/GenBank/DDBJ databases">
        <authorList>
            <person name="Oliw E.H."/>
        </authorList>
    </citation>
    <scope>NUCLEOTIDE SEQUENCE [LARGE SCALE GENOMIC DNA]</scope>
    <source>
        <strain evidence="2 3">PSS_7772B</strain>
    </source>
</reference>
<proteinExistence type="predicted"/>
<evidence type="ECO:0000313" key="3">
    <source>
        <dbReference type="Proteomes" id="UP000070687"/>
    </source>
</evidence>
<evidence type="ECO:0000313" key="2">
    <source>
        <dbReference type="EMBL" id="KXA19826.1"/>
    </source>
</evidence>
<sequence length="45" mass="5074">GGGILIAVVGRFVLANAFAIFTCCRFQVFLRTCTKRKKKGKYYVE</sequence>
<dbReference type="EMBL" id="LRQB01000060">
    <property type="protein sequence ID" value="KXA19826.1"/>
    <property type="molecule type" value="Genomic_DNA"/>
</dbReference>
<dbReference type="AlphaFoldDB" id="A0A133NU51"/>